<accession>A0A9D1RC03</accession>
<evidence type="ECO:0000313" key="2">
    <source>
        <dbReference type="EMBL" id="HIW84804.1"/>
    </source>
</evidence>
<dbReference type="InterPro" id="IPR000801">
    <property type="entry name" value="Esterase-like"/>
</dbReference>
<dbReference type="Gene3D" id="3.40.50.1820">
    <property type="entry name" value="alpha/beta hydrolase"/>
    <property type="match status" value="1"/>
</dbReference>
<dbReference type="PROSITE" id="PS51257">
    <property type="entry name" value="PROKAR_LIPOPROTEIN"/>
    <property type="match status" value="1"/>
</dbReference>
<reference evidence="2" key="1">
    <citation type="journal article" date="2021" name="PeerJ">
        <title>Extensive microbial diversity within the chicken gut microbiome revealed by metagenomics and culture.</title>
        <authorList>
            <person name="Gilroy R."/>
            <person name="Ravi A."/>
            <person name="Getino M."/>
            <person name="Pursley I."/>
            <person name="Horton D.L."/>
            <person name="Alikhan N.F."/>
            <person name="Baker D."/>
            <person name="Gharbi K."/>
            <person name="Hall N."/>
            <person name="Watson M."/>
            <person name="Adriaenssens E.M."/>
            <person name="Foster-Nyarko E."/>
            <person name="Jarju S."/>
            <person name="Secka A."/>
            <person name="Antonio M."/>
            <person name="Oren A."/>
            <person name="Chaudhuri R.R."/>
            <person name="La Ragione R."/>
            <person name="Hildebrand F."/>
            <person name="Pallen M.J."/>
        </authorList>
    </citation>
    <scope>NUCLEOTIDE SEQUENCE</scope>
    <source>
        <strain evidence="2">ChiSxjej1B13-11762</strain>
    </source>
</reference>
<dbReference type="Proteomes" id="UP000824263">
    <property type="component" value="Unassembled WGS sequence"/>
</dbReference>
<evidence type="ECO:0000313" key="3">
    <source>
        <dbReference type="Proteomes" id="UP000824263"/>
    </source>
</evidence>
<dbReference type="PANTHER" id="PTHR48098">
    <property type="entry name" value="ENTEROCHELIN ESTERASE-RELATED"/>
    <property type="match status" value="1"/>
</dbReference>
<evidence type="ECO:0000256" key="1">
    <source>
        <dbReference type="SAM" id="MobiDB-lite"/>
    </source>
</evidence>
<name>A0A9D1RC03_9FIRM</name>
<feature type="compositionally biased region" description="Basic and acidic residues" evidence="1">
    <location>
        <begin position="28"/>
        <end position="44"/>
    </location>
</feature>
<dbReference type="SUPFAM" id="SSF53474">
    <property type="entry name" value="alpha/beta-Hydrolases"/>
    <property type="match status" value="1"/>
</dbReference>
<dbReference type="InterPro" id="IPR050583">
    <property type="entry name" value="Mycobacterial_A85_antigen"/>
</dbReference>
<reference evidence="2" key="2">
    <citation type="submission" date="2021-04" db="EMBL/GenBank/DDBJ databases">
        <authorList>
            <person name="Gilroy R."/>
        </authorList>
    </citation>
    <scope>NUCLEOTIDE SEQUENCE</scope>
    <source>
        <strain evidence="2">ChiSxjej1B13-11762</strain>
    </source>
</reference>
<organism evidence="2 3">
    <name type="scientific">Candidatus Dorea gallistercoris</name>
    <dbReference type="NCBI Taxonomy" id="2838542"/>
    <lineage>
        <taxon>Bacteria</taxon>
        <taxon>Bacillati</taxon>
        <taxon>Bacillota</taxon>
        <taxon>Clostridia</taxon>
        <taxon>Lachnospirales</taxon>
        <taxon>Lachnospiraceae</taxon>
        <taxon>Dorea</taxon>
    </lineage>
</organism>
<dbReference type="AlphaFoldDB" id="A0A9D1RC03"/>
<dbReference type="Pfam" id="PF00756">
    <property type="entry name" value="Esterase"/>
    <property type="match status" value="1"/>
</dbReference>
<protein>
    <submittedName>
        <fullName evidence="2">Uncharacterized protein</fullName>
    </submittedName>
</protein>
<proteinExistence type="predicted"/>
<feature type="region of interest" description="Disordered" evidence="1">
    <location>
        <begin position="20"/>
        <end position="52"/>
    </location>
</feature>
<sequence>MKKHRTWAIALAAVLMTGGCGTDGTEGEAERETTEKRETMETNEHVVTGASLPEELAQIPKEYLEPSGQPGTLTELEYDTYESMTYEDQGQVLHKRAIVYLPYGYSEEKTYNVFYLMHGGWSNETTYLGTPDHPNEFKNILDNGIADGKIREMIVVCPTYNNTSGEDSSDYSLALRLTENYHNELINDLLPAVEGTFSTYAEDTTPEGLEASRDHRAFCGFSMGSVATWRTFQHCLDYFRYFMPSSGSLTSDGEYMASLVRESGYDWDDFFIFAASGTDDFAYSSFKSQIQAMADVDDGTFRSADNEREGNLYFLEQEGGTHSGEYAEEYFYNGLCWIWKD</sequence>
<gene>
    <name evidence="2" type="ORF">H9873_10870</name>
</gene>
<dbReference type="InterPro" id="IPR029058">
    <property type="entry name" value="AB_hydrolase_fold"/>
</dbReference>
<comment type="caution">
    <text evidence="2">The sequence shown here is derived from an EMBL/GenBank/DDBJ whole genome shotgun (WGS) entry which is preliminary data.</text>
</comment>
<dbReference type="EMBL" id="DXGF01000191">
    <property type="protein sequence ID" value="HIW84804.1"/>
    <property type="molecule type" value="Genomic_DNA"/>
</dbReference>